<evidence type="ECO:0000313" key="3">
    <source>
        <dbReference type="Proteomes" id="UP000324222"/>
    </source>
</evidence>
<name>A0A5B7GH05_PORTR</name>
<sequence length="245" mass="27183">MPTGHPFFREGSAGRDAEDSRNPKSPKVLVSVQLVLHHPTHLPSLHLYTSPPPPPPPPPPITTTTITTSYLSHAYLRQTKESSECPIEGVLTKKRGMLSSHLSHQWLGAMPLTPAFNPQYSSYNSLHTGLVRESRIWVEEESRRVCVSSLQHNSFHHYHHIHTCLAHLLHPHRSRSPISAIQSVFECAVVLLGSADVSWRAVRHATQDDNFCVRLAAVCVPALTQAVVSTLADKLEVIIIPLIVN</sequence>
<dbReference type="SUPFAM" id="SSF101447">
    <property type="entry name" value="Formin homology 2 domain (FH2 domain)"/>
    <property type="match status" value="1"/>
</dbReference>
<protein>
    <submittedName>
        <fullName evidence="2">Uncharacterized protein</fullName>
    </submittedName>
</protein>
<reference evidence="2 3" key="1">
    <citation type="submission" date="2019-05" db="EMBL/GenBank/DDBJ databases">
        <title>Another draft genome of Portunus trituberculatus and its Hox gene families provides insights of decapod evolution.</title>
        <authorList>
            <person name="Jeong J.-H."/>
            <person name="Song I."/>
            <person name="Kim S."/>
            <person name="Choi T."/>
            <person name="Kim D."/>
            <person name="Ryu S."/>
            <person name="Kim W."/>
        </authorList>
    </citation>
    <scope>NUCLEOTIDE SEQUENCE [LARGE SCALE GENOMIC DNA]</scope>
    <source>
        <tissue evidence="2">Muscle</tissue>
    </source>
</reference>
<organism evidence="2 3">
    <name type="scientific">Portunus trituberculatus</name>
    <name type="common">Swimming crab</name>
    <name type="synonym">Neptunus trituberculatus</name>
    <dbReference type="NCBI Taxonomy" id="210409"/>
    <lineage>
        <taxon>Eukaryota</taxon>
        <taxon>Metazoa</taxon>
        <taxon>Ecdysozoa</taxon>
        <taxon>Arthropoda</taxon>
        <taxon>Crustacea</taxon>
        <taxon>Multicrustacea</taxon>
        <taxon>Malacostraca</taxon>
        <taxon>Eumalacostraca</taxon>
        <taxon>Eucarida</taxon>
        <taxon>Decapoda</taxon>
        <taxon>Pleocyemata</taxon>
        <taxon>Brachyura</taxon>
        <taxon>Eubrachyura</taxon>
        <taxon>Portunoidea</taxon>
        <taxon>Portunidae</taxon>
        <taxon>Portuninae</taxon>
        <taxon>Portunus</taxon>
    </lineage>
</organism>
<comment type="caution">
    <text evidence="2">The sequence shown here is derived from an EMBL/GenBank/DDBJ whole genome shotgun (WGS) entry which is preliminary data.</text>
</comment>
<evidence type="ECO:0000313" key="2">
    <source>
        <dbReference type="EMBL" id="MPC56705.1"/>
    </source>
</evidence>
<gene>
    <name evidence="2" type="ORF">E2C01_050670</name>
</gene>
<feature type="compositionally biased region" description="Basic and acidic residues" evidence="1">
    <location>
        <begin position="12"/>
        <end position="22"/>
    </location>
</feature>
<accession>A0A5B7GH05</accession>
<dbReference type="AlphaFoldDB" id="A0A5B7GH05"/>
<dbReference type="Proteomes" id="UP000324222">
    <property type="component" value="Unassembled WGS sequence"/>
</dbReference>
<dbReference type="OrthoDB" id="6376344at2759"/>
<dbReference type="EMBL" id="VSRR010014177">
    <property type="protein sequence ID" value="MPC56705.1"/>
    <property type="molecule type" value="Genomic_DNA"/>
</dbReference>
<proteinExistence type="predicted"/>
<feature type="region of interest" description="Disordered" evidence="1">
    <location>
        <begin position="1"/>
        <end position="24"/>
    </location>
</feature>
<keyword evidence="3" id="KW-1185">Reference proteome</keyword>
<evidence type="ECO:0000256" key="1">
    <source>
        <dbReference type="SAM" id="MobiDB-lite"/>
    </source>
</evidence>